<organism evidence="7 8">
    <name type="scientific">Ceriporiopsis subvermispora (strain B)</name>
    <name type="common">White-rot fungus</name>
    <name type="synonym">Gelatoporia subvermispora</name>
    <dbReference type="NCBI Taxonomy" id="914234"/>
    <lineage>
        <taxon>Eukaryota</taxon>
        <taxon>Fungi</taxon>
        <taxon>Dikarya</taxon>
        <taxon>Basidiomycota</taxon>
        <taxon>Agaricomycotina</taxon>
        <taxon>Agaricomycetes</taxon>
        <taxon>Polyporales</taxon>
        <taxon>Gelatoporiaceae</taxon>
        <taxon>Gelatoporia</taxon>
    </lineage>
</organism>
<feature type="transmembrane region" description="Helical" evidence="5">
    <location>
        <begin position="379"/>
        <end position="400"/>
    </location>
</feature>
<dbReference type="EMBL" id="KB445796">
    <property type="protein sequence ID" value="EMD37638.1"/>
    <property type="molecule type" value="Genomic_DNA"/>
</dbReference>
<feature type="domain" description="Calcineurin-like phosphoesterase" evidence="6">
    <location>
        <begin position="63"/>
        <end position="309"/>
    </location>
</feature>
<keyword evidence="4 5" id="KW-0472">Membrane</keyword>
<dbReference type="OrthoDB" id="5977743at2759"/>
<dbReference type="Pfam" id="PF00149">
    <property type="entry name" value="Metallophos"/>
    <property type="match status" value="1"/>
</dbReference>
<evidence type="ECO:0000313" key="7">
    <source>
        <dbReference type="EMBL" id="EMD37638.1"/>
    </source>
</evidence>
<keyword evidence="8" id="KW-1185">Reference proteome</keyword>
<dbReference type="AlphaFoldDB" id="M2QKT2"/>
<name>M2QKT2_CERS8</name>
<proteinExistence type="predicted"/>
<dbReference type="PANTHER" id="PTHR13315:SF4">
    <property type="entry name" value="METALLOPHOSPHOESTERASE, ISOFORM E"/>
    <property type="match status" value="1"/>
</dbReference>
<evidence type="ECO:0000256" key="3">
    <source>
        <dbReference type="ARBA" id="ARBA00022989"/>
    </source>
</evidence>
<dbReference type="PANTHER" id="PTHR13315">
    <property type="entry name" value="METALLO PHOSPHOESTERASE RELATED"/>
    <property type="match status" value="1"/>
</dbReference>
<sequence>MSKATVQRQQRRWLPSLPTLVNCIRVFWVVLILWYELGTFSSHASDCPWPSPSGPDPLPSHTLRVLIVADPQVLDHRSYPARNALLMWLTQKIVDLNLRKSWWAIMRRSPDAIMFLGDMMDNGRVDMSDAEYESYYKRFKSIFRPPSDVPAFYLPGNHDVGLGSSVEFAPAALDRYHAHFGESNQELRLGNHTALLINAPGLVEEDAQRAQLGIDYVRYAKLHPFSTIAFIHSYATLAKQDTETVSDAILFTHIPLSRPPAADCGPLRERGTIKQGTGLGYQNTLTTAASIFVLQSVQPSIIFSGDDHDYCDIVHTIPPGPGESAGVTQTAHEITVRSISMAMGVRRPGYQLLSLLPQDTVPPPHTALVTAPCLLPDQIAIITHIYVPAALLSLAVLLYARLAEVGAKANKDGLLGLQHSHARARNSILRSWAGDCVRAAWVPLLAWGIMVTFVL</sequence>
<dbReference type="GO" id="GO:0006506">
    <property type="term" value="P:GPI anchor biosynthetic process"/>
    <property type="evidence" value="ECO:0007669"/>
    <property type="project" value="InterPro"/>
</dbReference>
<dbReference type="Proteomes" id="UP000016930">
    <property type="component" value="Unassembled WGS sequence"/>
</dbReference>
<dbReference type="Gene3D" id="3.60.21.10">
    <property type="match status" value="1"/>
</dbReference>
<dbReference type="STRING" id="914234.M2QKT2"/>
<evidence type="ECO:0000256" key="5">
    <source>
        <dbReference type="SAM" id="Phobius"/>
    </source>
</evidence>
<comment type="subcellular location">
    <subcellularLocation>
        <location evidence="1">Membrane</location>
        <topology evidence="1">Multi-pass membrane protein</topology>
    </subcellularLocation>
</comment>
<dbReference type="GO" id="GO:0016020">
    <property type="term" value="C:membrane"/>
    <property type="evidence" value="ECO:0007669"/>
    <property type="project" value="UniProtKB-SubCell"/>
</dbReference>
<gene>
    <name evidence="7" type="ORF">CERSUDRAFT_94638</name>
</gene>
<evidence type="ECO:0000313" key="8">
    <source>
        <dbReference type="Proteomes" id="UP000016930"/>
    </source>
</evidence>
<reference evidence="7 8" key="1">
    <citation type="journal article" date="2012" name="Proc. Natl. Acad. Sci. U.S.A.">
        <title>Comparative genomics of Ceriporiopsis subvermispora and Phanerochaete chrysosporium provide insight into selective ligninolysis.</title>
        <authorList>
            <person name="Fernandez-Fueyo E."/>
            <person name="Ruiz-Duenas F.J."/>
            <person name="Ferreira P."/>
            <person name="Floudas D."/>
            <person name="Hibbett D.S."/>
            <person name="Canessa P."/>
            <person name="Larrondo L.F."/>
            <person name="James T.Y."/>
            <person name="Seelenfreund D."/>
            <person name="Lobos S."/>
            <person name="Polanco R."/>
            <person name="Tello M."/>
            <person name="Honda Y."/>
            <person name="Watanabe T."/>
            <person name="Watanabe T."/>
            <person name="Ryu J.S."/>
            <person name="Kubicek C.P."/>
            <person name="Schmoll M."/>
            <person name="Gaskell J."/>
            <person name="Hammel K.E."/>
            <person name="St John F.J."/>
            <person name="Vanden Wymelenberg A."/>
            <person name="Sabat G."/>
            <person name="Splinter BonDurant S."/>
            <person name="Syed K."/>
            <person name="Yadav J.S."/>
            <person name="Doddapaneni H."/>
            <person name="Subramanian V."/>
            <person name="Lavin J.L."/>
            <person name="Oguiza J.A."/>
            <person name="Perez G."/>
            <person name="Pisabarro A.G."/>
            <person name="Ramirez L."/>
            <person name="Santoyo F."/>
            <person name="Master E."/>
            <person name="Coutinho P.M."/>
            <person name="Henrissat B."/>
            <person name="Lombard V."/>
            <person name="Magnuson J.K."/>
            <person name="Kuees U."/>
            <person name="Hori C."/>
            <person name="Igarashi K."/>
            <person name="Samejima M."/>
            <person name="Held B.W."/>
            <person name="Barry K.W."/>
            <person name="LaButti K.M."/>
            <person name="Lapidus A."/>
            <person name="Lindquist E.A."/>
            <person name="Lucas S.M."/>
            <person name="Riley R."/>
            <person name="Salamov A.A."/>
            <person name="Hoffmeister D."/>
            <person name="Schwenk D."/>
            <person name="Hadar Y."/>
            <person name="Yarden O."/>
            <person name="de Vries R.P."/>
            <person name="Wiebenga A."/>
            <person name="Stenlid J."/>
            <person name="Eastwood D."/>
            <person name="Grigoriev I.V."/>
            <person name="Berka R.M."/>
            <person name="Blanchette R.A."/>
            <person name="Kersten P."/>
            <person name="Martinez A.T."/>
            <person name="Vicuna R."/>
            <person name="Cullen D."/>
        </authorList>
    </citation>
    <scope>NUCLEOTIDE SEQUENCE [LARGE SCALE GENOMIC DNA]</scope>
    <source>
        <strain evidence="7 8">B</strain>
    </source>
</reference>
<protein>
    <recommendedName>
        <fullName evidence="6">Calcineurin-like phosphoesterase domain-containing protein</fullName>
    </recommendedName>
</protein>
<evidence type="ECO:0000256" key="1">
    <source>
        <dbReference type="ARBA" id="ARBA00004141"/>
    </source>
</evidence>
<dbReference type="GO" id="GO:0016787">
    <property type="term" value="F:hydrolase activity"/>
    <property type="evidence" value="ECO:0007669"/>
    <property type="project" value="InterPro"/>
</dbReference>
<keyword evidence="3 5" id="KW-1133">Transmembrane helix</keyword>
<accession>M2QKT2</accession>
<evidence type="ECO:0000256" key="2">
    <source>
        <dbReference type="ARBA" id="ARBA00022692"/>
    </source>
</evidence>
<dbReference type="InterPro" id="IPR029052">
    <property type="entry name" value="Metallo-depent_PP-like"/>
</dbReference>
<dbReference type="InterPro" id="IPR033308">
    <property type="entry name" value="PGAP5/Cdc1/Ted1"/>
</dbReference>
<dbReference type="InterPro" id="IPR004843">
    <property type="entry name" value="Calcineurin-like_PHP"/>
</dbReference>
<keyword evidence="2 5" id="KW-0812">Transmembrane</keyword>
<dbReference type="SUPFAM" id="SSF56300">
    <property type="entry name" value="Metallo-dependent phosphatases"/>
    <property type="match status" value="1"/>
</dbReference>
<feature type="transmembrane region" description="Helical" evidence="5">
    <location>
        <begin position="12"/>
        <end position="35"/>
    </location>
</feature>
<evidence type="ECO:0000256" key="4">
    <source>
        <dbReference type="ARBA" id="ARBA00023136"/>
    </source>
</evidence>
<dbReference type="HOGENOM" id="CLU_011607_0_1_1"/>
<dbReference type="GO" id="GO:0005783">
    <property type="term" value="C:endoplasmic reticulum"/>
    <property type="evidence" value="ECO:0007669"/>
    <property type="project" value="TreeGrafter"/>
</dbReference>
<evidence type="ECO:0000259" key="6">
    <source>
        <dbReference type="Pfam" id="PF00149"/>
    </source>
</evidence>